<comment type="caution">
    <text evidence="1">The sequence shown here is derived from an EMBL/GenBank/DDBJ whole genome shotgun (WGS) entry which is preliminary data.</text>
</comment>
<reference evidence="1 2" key="1">
    <citation type="journal article" date="2018" name="Int. J. Syst. Evol. Microbiol.">
        <title>Uliginosibacterium sediminicola sp. nov., isolated from freshwater sediment.</title>
        <authorList>
            <person name="Hwang W.M."/>
            <person name="Kim S.M."/>
            <person name="Kang K."/>
            <person name="Ahn T.Y."/>
        </authorList>
    </citation>
    <scope>NUCLEOTIDE SEQUENCE [LARGE SCALE GENOMIC DNA]</scope>
    <source>
        <strain evidence="1 2">M1-21</strain>
    </source>
</reference>
<dbReference type="Proteomes" id="UP001410394">
    <property type="component" value="Unassembled WGS sequence"/>
</dbReference>
<protein>
    <submittedName>
        <fullName evidence="1">Uncharacterized protein</fullName>
    </submittedName>
</protein>
<evidence type="ECO:0000313" key="1">
    <source>
        <dbReference type="EMBL" id="MEN3067928.1"/>
    </source>
</evidence>
<sequence length="74" mass="8627">MDELSPHDIYIRLTDPSGKHPTVINEHRIWNSQRFLASLKEQYQGGQIKPGDLRVVEVVNREDYLATKRRGPKQ</sequence>
<keyword evidence="2" id="KW-1185">Reference proteome</keyword>
<proteinExistence type="predicted"/>
<organism evidence="1 2">
    <name type="scientific">Uliginosibacterium sediminicola</name>
    <dbReference type="NCBI Taxonomy" id="2024550"/>
    <lineage>
        <taxon>Bacteria</taxon>
        <taxon>Pseudomonadati</taxon>
        <taxon>Pseudomonadota</taxon>
        <taxon>Betaproteobacteria</taxon>
        <taxon>Rhodocyclales</taxon>
        <taxon>Zoogloeaceae</taxon>
        <taxon>Uliginosibacterium</taxon>
    </lineage>
</organism>
<gene>
    <name evidence="1" type="ORF">ABDB84_05500</name>
</gene>
<evidence type="ECO:0000313" key="2">
    <source>
        <dbReference type="Proteomes" id="UP001410394"/>
    </source>
</evidence>
<name>A0ABU9YWI2_9RHOO</name>
<dbReference type="RefSeq" id="WP_345918691.1">
    <property type="nucleotide sequence ID" value="NZ_JBDIVE010000002.1"/>
</dbReference>
<accession>A0ABU9YWI2</accession>
<dbReference type="EMBL" id="JBDIVE010000002">
    <property type="protein sequence ID" value="MEN3067928.1"/>
    <property type="molecule type" value="Genomic_DNA"/>
</dbReference>